<comment type="caution">
    <text evidence="2">The sequence shown here is derived from an EMBL/GenBank/DDBJ whole genome shotgun (WGS) entry which is preliminary data.</text>
</comment>
<dbReference type="Proteomes" id="UP001177670">
    <property type="component" value="Unassembled WGS sequence"/>
</dbReference>
<dbReference type="AlphaFoldDB" id="A0AA40G1B6"/>
<evidence type="ECO:0000313" key="3">
    <source>
        <dbReference type="Proteomes" id="UP001177670"/>
    </source>
</evidence>
<feature type="region of interest" description="Disordered" evidence="1">
    <location>
        <begin position="23"/>
        <end position="51"/>
    </location>
</feature>
<proteinExistence type="predicted"/>
<name>A0AA40G1B6_9HYME</name>
<sequence>MKRRSRGKVAGWNCNITDLVSRDSDESFSVPGQRRQSRTDPRGKENEADVEAAQETKVFGRVCSGTAATRVTDNNGGLSSSHRSQTATPSTYAARTVRALAYVQVQLQFTQPTYNRIPERFPCTYTLPIKSSASRNSRFTLCEIPGPGSGFYTESNYSRKQLKSCGQSTDIIATGQFHAGGNGSSRGFPSRVKIKRIDTSVIFKNSRGKQGASKKISKLLSKYSVSKIYGQEIKEITDRCFKLQPRTRNFLLVVSHLVNYPRSRYFYFSRIDQND</sequence>
<protein>
    <submittedName>
        <fullName evidence="2">Uncharacterized protein</fullName>
    </submittedName>
</protein>
<gene>
    <name evidence="2" type="ORF">K0M31_020375</name>
</gene>
<reference evidence="2" key="1">
    <citation type="submission" date="2021-10" db="EMBL/GenBank/DDBJ databases">
        <title>Melipona bicolor Genome sequencing and assembly.</title>
        <authorList>
            <person name="Araujo N.S."/>
            <person name="Arias M.C."/>
        </authorList>
    </citation>
    <scope>NUCLEOTIDE SEQUENCE</scope>
    <source>
        <strain evidence="2">USP_2M_L1-L4_2017</strain>
        <tissue evidence="2">Whole body</tissue>
    </source>
</reference>
<feature type="region of interest" description="Disordered" evidence="1">
    <location>
        <begin position="70"/>
        <end position="90"/>
    </location>
</feature>
<evidence type="ECO:0000313" key="2">
    <source>
        <dbReference type="EMBL" id="KAK1129246.1"/>
    </source>
</evidence>
<evidence type="ECO:0000256" key="1">
    <source>
        <dbReference type="SAM" id="MobiDB-lite"/>
    </source>
</evidence>
<feature type="compositionally biased region" description="Basic and acidic residues" evidence="1">
    <location>
        <begin position="37"/>
        <end position="47"/>
    </location>
</feature>
<accession>A0AA40G1B6</accession>
<organism evidence="2 3">
    <name type="scientific">Melipona bicolor</name>
    <dbReference type="NCBI Taxonomy" id="60889"/>
    <lineage>
        <taxon>Eukaryota</taxon>
        <taxon>Metazoa</taxon>
        <taxon>Ecdysozoa</taxon>
        <taxon>Arthropoda</taxon>
        <taxon>Hexapoda</taxon>
        <taxon>Insecta</taxon>
        <taxon>Pterygota</taxon>
        <taxon>Neoptera</taxon>
        <taxon>Endopterygota</taxon>
        <taxon>Hymenoptera</taxon>
        <taxon>Apocrita</taxon>
        <taxon>Aculeata</taxon>
        <taxon>Apoidea</taxon>
        <taxon>Anthophila</taxon>
        <taxon>Apidae</taxon>
        <taxon>Melipona</taxon>
    </lineage>
</organism>
<keyword evidence="3" id="KW-1185">Reference proteome</keyword>
<dbReference type="EMBL" id="JAHYIQ010000009">
    <property type="protein sequence ID" value="KAK1129246.1"/>
    <property type="molecule type" value="Genomic_DNA"/>
</dbReference>